<reference evidence="2" key="1">
    <citation type="submission" date="2022-11" db="UniProtKB">
        <authorList>
            <consortium name="WormBaseParasite"/>
        </authorList>
    </citation>
    <scope>IDENTIFICATION</scope>
</reference>
<accession>A0A915PVT1</accession>
<evidence type="ECO:0000313" key="1">
    <source>
        <dbReference type="Proteomes" id="UP000887581"/>
    </source>
</evidence>
<organism evidence="1 2">
    <name type="scientific">Setaria digitata</name>
    <dbReference type="NCBI Taxonomy" id="48799"/>
    <lineage>
        <taxon>Eukaryota</taxon>
        <taxon>Metazoa</taxon>
        <taxon>Ecdysozoa</taxon>
        <taxon>Nematoda</taxon>
        <taxon>Chromadorea</taxon>
        <taxon>Rhabditida</taxon>
        <taxon>Spirurina</taxon>
        <taxon>Spiruromorpha</taxon>
        <taxon>Filarioidea</taxon>
        <taxon>Setariidae</taxon>
        <taxon>Setaria</taxon>
    </lineage>
</organism>
<dbReference type="Proteomes" id="UP000887581">
    <property type="component" value="Unplaced"/>
</dbReference>
<keyword evidence="1" id="KW-1185">Reference proteome</keyword>
<dbReference type="WBParaSite" id="sdigi.contig298.g7205.t1">
    <property type="protein sequence ID" value="sdigi.contig298.g7205.t1"/>
    <property type="gene ID" value="sdigi.contig298.g7205"/>
</dbReference>
<evidence type="ECO:0000313" key="2">
    <source>
        <dbReference type="WBParaSite" id="sdigi.contig298.g7205.t1"/>
    </source>
</evidence>
<sequence>MDDTCGMSTGAAKWELHLALNICDGTVLDNTVAQGLGPRREQLKAKYESSSKWSRAGIGKAELVDLVTRVNCNKKRLRSENAGLLYMMRLRVGRELCNCKRDGYVRVNRPDIIWSTAATAV</sequence>
<proteinExistence type="predicted"/>
<name>A0A915PVT1_9BILA</name>
<dbReference type="AlphaFoldDB" id="A0A915PVT1"/>
<protein>
    <submittedName>
        <fullName evidence="2">Uncharacterized protein</fullName>
    </submittedName>
</protein>